<dbReference type="HOGENOM" id="CLU_025691_0_0_1"/>
<evidence type="ECO:0000313" key="3">
    <source>
        <dbReference type="Proteomes" id="UP000053424"/>
    </source>
</evidence>
<feature type="region of interest" description="Disordered" evidence="1">
    <location>
        <begin position="1"/>
        <end position="29"/>
    </location>
</feature>
<dbReference type="Proteomes" id="UP000053424">
    <property type="component" value="Unassembled WGS sequence"/>
</dbReference>
<reference evidence="3" key="2">
    <citation type="submission" date="2015-01" db="EMBL/GenBank/DDBJ databases">
        <title>Evolutionary Origins and Diversification of the Mycorrhizal Mutualists.</title>
        <authorList>
            <consortium name="DOE Joint Genome Institute"/>
            <consortium name="Mycorrhizal Genomics Consortium"/>
            <person name="Kohler A."/>
            <person name="Kuo A."/>
            <person name="Nagy L.G."/>
            <person name="Floudas D."/>
            <person name="Copeland A."/>
            <person name="Barry K.W."/>
            <person name="Cichocki N."/>
            <person name="Veneault-Fourrey C."/>
            <person name="LaButti K."/>
            <person name="Lindquist E.A."/>
            <person name="Lipzen A."/>
            <person name="Lundell T."/>
            <person name="Morin E."/>
            <person name="Murat C."/>
            <person name="Riley R."/>
            <person name="Ohm R."/>
            <person name="Sun H."/>
            <person name="Tunlid A."/>
            <person name="Henrissat B."/>
            <person name="Grigoriev I.V."/>
            <person name="Hibbett D.S."/>
            <person name="Martin F."/>
        </authorList>
    </citation>
    <scope>NUCLEOTIDE SEQUENCE [LARGE SCALE GENOMIC DNA]</scope>
    <source>
        <strain evidence="3">h7</strain>
    </source>
</reference>
<name>A0A0C3CAB4_HEBCY</name>
<proteinExistence type="predicted"/>
<dbReference type="Gene3D" id="2.60.40.640">
    <property type="match status" value="1"/>
</dbReference>
<evidence type="ECO:0000256" key="1">
    <source>
        <dbReference type="SAM" id="MobiDB-lite"/>
    </source>
</evidence>
<dbReference type="AlphaFoldDB" id="A0A0C3CAB4"/>
<accession>A0A0C3CAB4</accession>
<evidence type="ECO:0008006" key="4">
    <source>
        <dbReference type="Google" id="ProtNLM"/>
    </source>
</evidence>
<reference evidence="2 3" key="1">
    <citation type="submission" date="2014-04" db="EMBL/GenBank/DDBJ databases">
        <authorList>
            <consortium name="DOE Joint Genome Institute"/>
            <person name="Kuo A."/>
            <person name="Gay G."/>
            <person name="Dore J."/>
            <person name="Kohler A."/>
            <person name="Nagy L.G."/>
            <person name="Floudas D."/>
            <person name="Copeland A."/>
            <person name="Barry K.W."/>
            <person name="Cichocki N."/>
            <person name="Veneault-Fourrey C."/>
            <person name="LaButti K."/>
            <person name="Lindquist E.A."/>
            <person name="Lipzen A."/>
            <person name="Lundell T."/>
            <person name="Morin E."/>
            <person name="Murat C."/>
            <person name="Sun H."/>
            <person name="Tunlid A."/>
            <person name="Henrissat B."/>
            <person name="Grigoriev I.V."/>
            <person name="Hibbett D.S."/>
            <person name="Martin F."/>
            <person name="Nordberg H.P."/>
            <person name="Cantor M.N."/>
            <person name="Hua S.X."/>
        </authorList>
    </citation>
    <scope>NUCLEOTIDE SEQUENCE [LARGE SCALE GENOMIC DNA]</scope>
    <source>
        <strain evidence="3">h7</strain>
    </source>
</reference>
<feature type="compositionally biased region" description="Basic and acidic residues" evidence="1">
    <location>
        <begin position="1"/>
        <end position="24"/>
    </location>
</feature>
<dbReference type="OrthoDB" id="3261578at2759"/>
<keyword evidence="3" id="KW-1185">Reference proteome</keyword>
<protein>
    <recommendedName>
        <fullName evidence="4">Arrestin-like N-terminal domain-containing protein</fullName>
    </recommendedName>
</protein>
<gene>
    <name evidence="2" type="ORF">M413DRAFT_11437</name>
</gene>
<organism evidence="2 3">
    <name type="scientific">Hebeloma cylindrosporum</name>
    <dbReference type="NCBI Taxonomy" id="76867"/>
    <lineage>
        <taxon>Eukaryota</taxon>
        <taxon>Fungi</taxon>
        <taxon>Dikarya</taxon>
        <taxon>Basidiomycota</taxon>
        <taxon>Agaricomycotina</taxon>
        <taxon>Agaricomycetes</taxon>
        <taxon>Agaricomycetidae</taxon>
        <taxon>Agaricales</taxon>
        <taxon>Agaricineae</taxon>
        <taxon>Hymenogastraceae</taxon>
        <taxon>Hebeloma</taxon>
    </lineage>
</organism>
<sequence>MSTRNSEKELPSFSDNHVHRKDDNYHEDEDLEIYDHLPGYERESQRTPRKPIKTKDFLATLENRGKPWALLTLTADEPLSKNIPTFIEGSPVKGTVKLSMDRPEYIYSVYISIKGDYLIGNAYQAENFTFLDITHTLWSPAYGPPLNADDANHRSSTPFHTRKNSATLFNGPLKGEFSWPFAVNLPQTVVAPLHFGRREKGLFRLPHTFKDPGVRSTIVYTLTLTLKRHGILSVDDTLTTTFEYMPIIRPPPFPPLRQLAYQEGTPLLSPTADPDGWHSLPALEMKAKLLKSREVHVKCTVLDLLASPKAITVRVRRRIRDHVHTVNKVEYSGWRDSLDHSQRAVWWPVEGPEDSGRLRSLQGEIHLKPGMHPTTAIGAFRIEVCIPNFASLLFAFETAGVGFPNNQVVQEQRIEITTAFAPGPRPHSHTPAVYEPDTKLAPQSKEFSIGFY</sequence>
<dbReference type="InterPro" id="IPR014752">
    <property type="entry name" value="Arrestin-like_C"/>
</dbReference>
<evidence type="ECO:0000313" key="2">
    <source>
        <dbReference type="EMBL" id="KIM40546.1"/>
    </source>
</evidence>
<dbReference type="EMBL" id="KN831782">
    <property type="protein sequence ID" value="KIM40546.1"/>
    <property type="molecule type" value="Genomic_DNA"/>
</dbReference>